<proteinExistence type="predicted"/>
<evidence type="ECO:0000256" key="1">
    <source>
        <dbReference type="SAM" id="MobiDB-lite"/>
    </source>
</evidence>
<name>A0A8X6GLV4_TRICU</name>
<dbReference type="Proteomes" id="UP000887116">
    <property type="component" value="Unassembled WGS sequence"/>
</dbReference>
<reference evidence="2" key="1">
    <citation type="submission" date="2020-07" db="EMBL/GenBank/DDBJ databases">
        <title>Multicomponent nature underlies the extraordinary mechanical properties of spider dragline silk.</title>
        <authorList>
            <person name="Kono N."/>
            <person name="Nakamura H."/>
            <person name="Mori M."/>
            <person name="Yoshida Y."/>
            <person name="Ohtoshi R."/>
            <person name="Malay A.D."/>
            <person name="Moran D.A.P."/>
            <person name="Tomita M."/>
            <person name="Numata K."/>
            <person name="Arakawa K."/>
        </authorList>
    </citation>
    <scope>NUCLEOTIDE SEQUENCE</scope>
</reference>
<evidence type="ECO:0000313" key="3">
    <source>
        <dbReference type="Proteomes" id="UP000887116"/>
    </source>
</evidence>
<keyword evidence="3" id="KW-1185">Reference proteome</keyword>
<dbReference type="EMBL" id="BMAO01026134">
    <property type="protein sequence ID" value="GFR07276.1"/>
    <property type="molecule type" value="Genomic_DNA"/>
</dbReference>
<protein>
    <submittedName>
        <fullName evidence="2">Uncharacterized protein</fullName>
    </submittedName>
</protein>
<evidence type="ECO:0000313" key="2">
    <source>
        <dbReference type="EMBL" id="GFR07276.1"/>
    </source>
</evidence>
<feature type="compositionally biased region" description="Basic and acidic residues" evidence="1">
    <location>
        <begin position="110"/>
        <end position="121"/>
    </location>
</feature>
<feature type="region of interest" description="Disordered" evidence="1">
    <location>
        <begin position="110"/>
        <end position="156"/>
    </location>
</feature>
<comment type="caution">
    <text evidence="2">The sequence shown here is derived from an EMBL/GenBank/DDBJ whole genome shotgun (WGS) entry which is preliminary data.</text>
</comment>
<dbReference type="AlphaFoldDB" id="A0A8X6GLV4"/>
<organism evidence="2 3">
    <name type="scientific">Trichonephila clavata</name>
    <name type="common">Joro spider</name>
    <name type="synonym">Nephila clavata</name>
    <dbReference type="NCBI Taxonomy" id="2740835"/>
    <lineage>
        <taxon>Eukaryota</taxon>
        <taxon>Metazoa</taxon>
        <taxon>Ecdysozoa</taxon>
        <taxon>Arthropoda</taxon>
        <taxon>Chelicerata</taxon>
        <taxon>Arachnida</taxon>
        <taxon>Araneae</taxon>
        <taxon>Araneomorphae</taxon>
        <taxon>Entelegynae</taxon>
        <taxon>Araneoidea</taxon>
        <taxon>Nephilidae</taxon>
        <taxon>Trichonephila</taxon>
    </lineage>
</organism>
<feature type="compositionally biased region" description="Polar residues" evidence="1">
    <location>
        <begin position="145"/>
        <end position="156"/>
    </location>
</feature>
<dbReference type="OrthoDB" id="6159439at2759"/>
<feature type="region of interest" description="Disordered" evidence="1">
    <location>
        <begin position="35"/>
        <end position="76"/>
    </location>
</feature>
<accession>A0A8X6GLV4</accession>
<gene>
    <name evidence="2" type="ORF">TNCT_382111</name>
</gene>
<sequence length="156" mass="17598">MDLASNCLRAPSLRTHQVETLIHSIMREALFISLRSNGPPEQPGVHGEHDEPRQPRPLPSAAHVLPPPPEPPVRALHPPLQSISLLRVLSSKTRDLFGCDVRELFARSHLHERDRSEEKSPRALPGPPAVRHPQQQPPTFRFGLDQTTTIARWTQR</sequence>